<reference evidence="3 4" key="1">
    <citation type="journal article" date="2016" name="Int. J. Syst. Evol. Microbiol.">
        <title>Acidipila dinghuensis sp. nov., an acidobacterium isolated from forest soil.</title>
        <authorList>
            <person name="Jiang Y.W."/>
            <person name="Wang J."/>
            <person name="Chen M.H."/>
            <person name="Lv Y.Y."/>
            <person name="Qiu L.H."/>
        </authorList>
    </citation>
    <scope>NUCLEOTIDE SEQUENCE [LARGE SCALE GENOMIC DNA]</scope>
    <source>
        <strain evidence="3 4">DHOF10</strain>
    </source>
</reference>
<dbReference type="EMBL" id="SDMK01000001">
    <property type="protein sequence ID" value="RXS97531.1"/>
    <property type="molecule type" value="Genomic_DNA"/>
</dbReference>
<evidence type="ECO:0000256" key="1">
    <source>
        <dbReference type="SAM" id="Phobius"/>
    </source>
</evidence>
<evidence type="ECO:0000259" key="2">
    <source>
        <dbReference type="Pfam" id="PF20604"/>
    </source>
</evidence>
<proteinExistence type="predicted"/>
<gene>
    <name evidence="3" type="ORF">ESZ00_06485</name>
</gene>
<name>A0A4Q1SIT6_9BACT</name>
<keyword evidence="1" id="KW-1133">Transmembrane helix</keyword>
<keyword evidence="1" id="KW-0812">Transmembrane</keyword>
<feature type="transmembrane region" description="Helical" evidence="1">
    <location>
        <begin position="199"/>
        <end position="219"/>
    </location>
</feature>
<dbReference type="OrthoDB" id="109255at2"/>
<keyword evidence="1" id="KW-0472">Membrane</keyword>
<dbReference type="Proteomes" id="UP000290253">
    <property type="component" value="Unassembled WGS sequence"/>
</dbReference>
<feature type="transmembrane region" description="Helical" evidence="1">
    <location>
        <begin position="165"/>
        <end position="192"/>
    </location>
</feature>
<keyword evidence="4" id="KW-1185">Reference proteome</keyword>
<feature type="domain" description="DUF6798" evidence="2">
    <location>
        <begin position="376"/>
        <end position="425"/>
    </location>
</feature>
<evidence type="ECO:0000313" key="3">
    <source>
        <dbReference type="EMBL" id="RXS97531.1"/>
    </source>
</evidence>
<dbReference type="AlphaFoldDB" id="A0A4Q1SIT6"/>
<feature type="transmembrane region" description="Helical" evidence="1">
    <location>
        <begin position="308"/>
        <end position="325"/>
    </location>
</feature>
<feature type="transmembrane region" description="Helical" evidence="1">
    <location>
        <begin position="88"/>
        <end position="107"/>
    </location>
</feature>
<evidence type="ECO:0000313" key="4">
    <source>
        <dbReference type="Proteomes" id="UP000290253"/>
    </source>
</evidence>
<comment type="caution">
    <text evidence="3">The sequence shown here is derived from an EMBL/GenBank/DDBJ whole genome shotgun (WGS) entry which is preliminary data.</text>
</comment>
<feature type="transmembrane region" description="Helical" evidence="1">
    <location>
        <begin position="244"/>
        <end position="261"/>
    </location>
</feature>
<protein>
    <recommendedName>
        <fullName evidence="2">DUF6798 domain-containing protein</fullName>
    </recommendedName>
</protein>
<feature type="transmembrane region" description="Helical" evidence="1">
    <location>
        <begin position="7"/>
        <end position="26"/>
    </location>
</feature>
<feature type="transmembrane region" description="Helical" evidence="1">
    <location>
        <begin position="273"/>
        <end position="296"/>
    </location>
</feature>
<feature type="transmembrane region" description="Helical" evidence="1">
    <location>
        <begin position="112"/>
        <end position="135"/>
    </location>
</feature>
<sequence length="494" mass="54383">MLRSRSATAVGILLLTLAVLLIHGWHPYVDDAGIYDAGILRLLHHGLYRVDAPFVTAHTRLSIFAHLLAAVAALTHLPLPVLLLATHLGSIALFLLACHAVASCLFLRPAEVWCATTLAAACFTLPIAGTALFLMDPYVTARSLSTPLSLFATAAVLEQRWLRTALLLVAAITLHPLMGLYATAVLAFLALMELGFPRAALLLSIEYLAGALILFLAGLRSHASAAYSEAVHSRSYLLLSRWEPWEWLGLLAPMLLFLLASRHPRNRSRVRRLCASAALAAATFLVISMLFVHPVGSMLLVRLQPLRSFHLLYALGVLLLGGWLGRISFSSKHGFKAQVTACALLAVLGSIFYLVQRNSTPFSAHIEWPGTTEHNPWQQTFTWISRNTPSDAVFASDPDLVLLPGEDAQGFRASTQRSLLADYKDEGVVVVFPDLADAWHRQYEAQEGIERMTDTQRLTRLRPFGVQWLLLPVRAHTSFDCPYRNIAAQVCRLP</sequence>
<feature type="transmembrane region" description="Helical" evidence="1">
    <location>
        <begin position="337"/>
        <end position="355"/>
    </location>
</feature>
<dbReference type="Pfam" id="PF20604">
    <property type="entry name" value="DUF6798"/>
    <property type="match status" value="1"/>
</dbReference>
<dbReference type="InterPro" id="IPR046477">
    <property type="entry name" value="DUF6798"/>
</dbReference>
<dbReference type="RefSeq" id="WP_129207310.1">
    <property type="nucleotide sequence ID" value="NZ_BMGU01000001.1"/>
</dbReference>
<accession>A0A4Q1SIT6</accession>
<organism evidence="3 4">
    <name type="scientific">Silvibacterium dinghuense</name>
    <dbReference type="NCBI Taxonomy" id="1560006"/>
    <lineage>
        <taxon>Bacteria</taxon>
        <taxon>Pseudomonadati</taxon>
        <taxon>Acidobacteriota</taxon>
        <taxon>Terriglobia</taxon>
        <taxon>Terriglobales</taxon>
        <taxon>Acidobacteriaceae</taxon>
        <taxon>Silvibacterium</taxon>
    </lineage>
</organism>